<evidence type="ECO:0000256" key="9">
    <source>
        <dbReference type="ARBA" id="ARBA00023160"/>
    </source>
</evidence>
<dbReference type="AlphaFoldDB" id="A0A1J1IZS6"/>
<protein>
    <recommendedName>
        <fullName evidence="10">Elongation of very long chain fatty acids protein</fullName>
        <ecNumber evidence="10">2.3.1.199</ecNumber>
    </recommendedName>
    <alternativeName>
        <fullName evidence="10">Very-long-chain 3-oxoacyl-CoA synthase</fullName>
    </alternativeName>
</protein>
<name>A0A1J1IZS6_9DIPT</name>
<dbReference type="GO" id="GO:0030148">
    <property type="term" value="P:sphingolipid biosynthetic process"/>
    <property type="evidence" value="ECO:0007669"/>
    <property type="project" value="TreeGrafter"/>
</dbReference>
<feature type="transmembrane region" description="Helical" evidence="10">
    <location>
        <begin position="235"/>
        <end position="256"/>
    </location>
</feature>
<keyword evidence="4 10" id="KW-0812">Transmembrane</keyword>
<feature type="transmembrane region" description="Helical" evidence="10">
    <location>
        <begin position="173"/>
        <end position="190"/>
    </location>
</feature>
<feature type="transmembrane region" description="Helical" evidence="10">
    <location>
        <begin position="210"/>
        <end position="229"/>
    </location>
</feature>
<feature type="transmembrane region" description="Helical" evidence="10">
    <location>
        <begin position="142"/>
        <end position="161"/>
    </location>
</feature>
<evidence type="ECO:0000256" key="7">
    <source>
        <dbReference type="ARBA" id="ARBA00023098"/>
    </source>
</evidence>
<comment type="catalytic activity">
    <reaction evidence="10">
        <text>a very-long-chain acyl-CoA + malonyl-CoA + H(+) = a very-long-chain 3-oxoacyl-CoA + CO2 + CoA</text>
        <dbReference type="Rhea" id="RHEA:32727"/>
        <dbReference type="ChEBI" id="CHEBI:15378"/>
        <dbReference type="ChEBI" id="CHEBI:16526"/>
        <dbReference type="ChEBI" id="CHEBI:57287"/>
        <dbReference type="ChEBI" id="CHEBI:57384"/>
        <dbReference type="ChEBI" id="CHEBI:90725"/>
        <dbReference type="ChEBI" id="CHEBI:90736"/>
        <dbReference type="EC" id="2.3.1.199"/>
    </reaction>
</comment>
<evidence type="ECO:0000256" key="4">
    <source>
        <dbReference type="ARBA" id="ARBA00022692"/>
    </source>
</evidence>
<keyword evidence="12" id="KW-1185">Reference proteome</keyword>
<evidence type="ECO:0000256" key="6">
    <source>
        <dbReference type="ARBA" id="ARBA00022989"/>
    </source>
</evidence>
<evidence type="ECO:0000256" key="8">
    <source>
        <dbReference type="ARBA" id="ARBA00023136"/>
    </source>
</evidence>
<dbReference type="GO" id="GO:0009922">
    <property type="term" value="F:fatty acid elongase activity"/>
    <property type="evidence" value="ECO:0007669"/>
    <property type="project" value="UniProtKB-EC"/>
</dbReference>
<reference evidence="11 12" key="1">
    <citation type="submission" date="2015-04" db="EMBL/GenBank/DDBJ databases">
        <authorList>
            <person name="Syromyatnikov M.Y."/>
            <person name="Popov V.N."/>
        </authorList>
    </citation>
    <scope>NUCLEOTIDE SEQUENCE [LARGE SCALE GENOMIC DNA]</scope>
</reference>
<evidence type="ECO:0000256" key="10">
    <source>
        <dbReference type="RuleBase" id="RU361115"/>
    </source>
</evidence>
<comment type="similarity">
    <text evidence="10">Belongs to the ELO family.</text>
</comment>
<evidence type="ECO:0000256" key="3">
    <source>
        <dbReference type="ARBA" id="ARBA00022679"/>
    </source>
</evidence>
<dbReference type="PANTHER" id="PTHR11157">
    <property type="entry name" value="FATTY ACID ACYL TRANSFERASE-RELATED"/>
    <property type="match status" value="1"/>
</dbReference>
<gene>
    <name evidence="11" type="ORF">CLUMA_CG018739</name>
</gene>
<dbReference type="PANTHER" id="PTHR11157:SF21">
    <property type="entry name" value="ELONGATION OF VERY LONG CHAIN FATTY ACIDS PROTEIN"/>
    <property type="match status" value="1"/>
</dbReference>
<evidence type="ECO:0000313" key="11">
    <source>
        <dbReference type="EMBL" id="CRL05709.1"/>
    </source>
</evidence>
<feature type="transmembrane region" description="Helical" evidence="10">
    <location>
        <begin position="117"/>
        <end position="135"/>
    </location>
</feature>
<dbReference type="GO" id="GO:0034626">
    <property type="term" value="P:fatty acid elongation, polyunsaturated fatty acid"/>
    <property type="evidence" value="ECO:0007669"/>
    <property type="project" value="TreeGrafter"/>
</dbReference>
<dbReference type="GO" id="GO:0019367">
    <property type="term" value="P:fatty acid elongation, saturated fatty acid"/>
    <property type="evidence" value="ECO:0007669"/>
    <property type="project" value="TreeGrafter"/>
</dbReference>
<evidence type="ECO:0000256" key="2">
    <source>
        <dbReference type="ARBA" id="ARBA00022516"/>
    </source>
</evidence>
<feature type="transmembrane region" description="Helical" evidence="10">
    <location>
        <begin position="67"/>
        <end position="86"/>
    </location>
</feature>
<evidence type="ECO:0000256" key="1">
    <source>
        <dbReference type="ARBA" id="ARBA00004141"/>
    </source>
</evidence>
<dbReference type="GO" id="GO:0005789">
    <property type="term" value="C:endoplasmic reticulum membrane"/>
    <property type="evidence" value="ECO:0007669"/>
    <property type="project" value="TreeGrafter"/>
</dbReference>
<dbReference type="EC" id="2.3.1.199" evidence="10"/>
<dbReference type="GO" id="GO:0034625">
    <property type="term" value="P:fatty acid elongation, monounsaturated fatty acid"/>
    <property type="evidence" value="ECO:0007669"/>
    <property type="project" value="TreeGrafter"/>
</dbReference>
<keyword evidence="2 10" id="KW-0444">Lipid biosynthesis</keyword>
<sequence length="264" mass="31327">MALVLKNLYSFYSYYFHEYEDNRVKGLFLLQSPLPITAILAVYLYFVNGKGQMWMKDRKAFKLNTILYAYNATQVLLNLYMGLRFISYITKFENLFCIPPPWNDFSKTALELRDMSHYYYLVKVLDLLDTVFFILRKKNNQVTFLHIYHHVIMAIGCYWYIKFFSGGGHAYSLGLINSFVHAIMYGYYLLTSLKPEIKESIWWKKYITQLQMVQFTILIIHFGVPIFTNCSFPKGLLIGVVIQNLFMLFLFGDFYYKAYVKKKT</sequence>
<comment type="subcellular location">
    <subcellularLocation>
        <location evidence="1">Membrane</location>
        <topology evidence="1">Multi-pass membrane protein</topology>
    </subcellularLocation>
</comment>
<dbReference type="Pfam" id="PF01151">
    <property type="entry name" value="ELO"/>
    <property type="match status" value="1"/>
</dbReference>
<evidence type="ECO:0000256" key="5">
    <source>
        <dbReference type="ARBA" id="ARBA00022832"/>
    </source>
</evidence>
<keyword evidence="5 10" id="KW-0276">Fatty acid metabolism</keyword>
<dbReference type="EMBL" id="CVRI01000065">
    <property type="protein sequence ID" value="CRL05709.1"/>
    <property type="molecule type" value="Genomic_DNA"/>
</dbReference>
<dbReference type="Proteomes" id="UP000183832">
    <property type="component" value="Unassembled WGS sequence"/>
</dbReference>
<feature type="transmembrane region" description="Helical" evidence="10">
    <location>
        <begin position="26"/>
        <end position="46"/>
    </location>
</feature>
<accession>A0A1J1IZS6</accession>
<keyword evidence="8 10" id="KW-0472">Membrane</keyword>
<keyword evidence="7 10" id="KW-0443">Lipid metabolism</keyword>
<dbReference type="OrthoDB" id="434092at2759"/>
<proteinExistence type="inferred from homology"/>
<keyword evidence="6 10" id="KW-1133">Transmembrane helix</keyword>
<dbReference type="InterPro" id="IPR002076">
    <property type="entry name" value="ELO_fam"/>
</dbReference>
<keyword evidence="9 10" id="KW-0275">Fatty acid biosynthesis</keyword>
<organism evidence="11 12">
    <name type="scientific">Clunio marinus</name>
    <dbReference type="NCBI Taxonomy" id="568069"/>
    <lineage>
        <taxon>Eukaryota</taxon>
        <taxon>Metazoa</taxon>
        <taxon>Ecdysozoa</taxon>
        <taxon>Arthropoda</taxon>
        <taxon>Hexapoda</taxon>
        <taxon>Insecta</taxon>
        <taxon>Pterygota</taxon>
        <taxon>Neoptera</taxon>
        <taxon>Endopterygota</taxon>
        <taxon>Diptera</taxon>
        <taxon>Nematocera</taxon>
        <taxon>Chironomoidea</taxon>
        <taxon>Chironomidae</taxon>
        <taxon>Clunio</taxon>
    </lineage>
</organism>
<evidence type="ECO:0000313" key="12">
    <source>
        <dbReference type="Proteomes" id="UP000183832"/>
    </source>
</evidence>
<keyword evidence="3 10" id="KW-0808">Transferase</keyword>
<dbReference type="GO" id="GO:0042761">
    <property type="term" value="P:very long-chain fatty acid biosynthetic process"/>
    <property type="evidence" value="ECO:0007669"/>
    <property type="project" value="TreeGrafter"/>
</dbReference>